<dbReference type="SUPFAM" id="SSF56954">
    <property type="entry name" value="Outer membrane efflux proteins (OEP)"/>
    <property type="match status" value="1"/>
</dbReference>
<dbReference type="OrthoDB" id="13803at2"/>
<evidence type="ECO:0000256" key="4">
    <source>
        <dbReference type="ARBA" id="ARBA00022452"/>
    </source>
</evidence>
<comment type="subcellular location">
    <subcellularLocation>
        <location evidence="1">Cell outer membrane</location>
    </subcellularLocation>
</comment>
<keyword evidence="10" id="KW-1185">Reference proteome</keyword>
<name>A0A1T5MP75_9BACT</name>
<keyword evidence="7" id="KW-0998">Cell outer membrane</keyword>
<dbReference type="Gene3D" id="1.20.1600.10">
    <property type="entry name" value="Outer membrane efflux proteins (OEP)"/>
    <property type="match status" value="1"/>
</dbReference>
<keyword evidence="3" id="KW-0813">Transport</keyword>
<reference evidence="9 10" key="1">
    <citation type="submission" date="2017-02" db="EMBL/GenBank/DDBJ databases">
        <authorList>
            <person name="Peterson S.W."/>
        </authorList>
    </citation>
    <scope>NUCLEOTIDE SEQUENCE [LARGE SCALE GENOMIC DNA]</scope>
    <source>
        <strain evidence="9 10">DSM 25262</strain>
    </source>
</reference>
<sequence>MNKVRWALFGAVILVSASIKAQEVPLTLQEALDASFRNNKEIILSGIDEEIARAKYRQTDAVFLPQVRLSYTGVSTNNPLNAFGFKLQQQSITSNDFNPEVLNYPSSKQNFMTKAEWQQPLINADQVYARQAAQKQVEVYGFKTKRAKEYLTLEITNTYAQLYLAWQAMHVWEEATHAAATIYTDTNNRFEKGYLQKPDVLQVQVEQAMVATKLAEARSTIRNISDQLSLLMGAPGSAIYKADALIQVHTVFDSTLLIPENRSDFQAMRAAIAAHEKMIRSGKTSYIPRLNAFGEYLINDRQPFGFGSDSYLVGAQLSWTLFNGMSTRYKIAEQHAERNKATEQLSYQQEQAQLALRKALRQLDDTRYTLQQQETAVQQTAESLRILQNRYQQGLVTTGELLQALTLLSQQKLNQVLAVFQYNTTVAYLQFLTSSEK</sequence>
<dbReference type="GO" id="GO:0009279">
    <property type="term" value="C:cell outer membrane"/>
    <property type="evidence" value="ECO:0007669"/>
    <property type="project" value="UniProtKB-SubCell"/>
</dbReference>
<dbReference type="InterPro" id="IPR051906">
    <property type="entry name" value="TolC-like"/>
</dbReference>
<dbReference type="STRING" id="688867.SAMN05660236_5938"/>
<proteinExistence type="inferred from homology"/>
<evidence type="ECO:0000256" key="6">
    <source>
        <dbReference type="ARBA" id="ARBA00023136"/>
    </source>
</evidence>
<dbReference type="EMBL" id="FUZU01000005">
    <property type="protein sequence ID" value="SKC89803.1"/>
    <property type="molecule type" value="Genomic_DNA"/>
</dbReference>
<comment type="similarity">
    <text evidence="2">Belongs to the outer membrane factor (OMF) (TC 1.B.17) family.</text>
</comment>
<dbReference type="InterPro" id="IPR003423">
    <property type="entry name" value="OMP_efflux"/>
</dbReference>
<evidence type="ECO:0000256" key="2">
    <source>
        <dbReference type="ARBA" id="ARBA00007613"/>
    </source>
</evidence>
<dbReference type="Pfam" id="PF02321">
    <property type="entry name" value="OEP"/>
    <property type="match status" value="2"/>
</dbReference>
<dbReference type="GO" id="GO:1990281">
    <property type="term" value="C:efflux pump complex"/>
    <property type="evidence" value="ECO:0007669"/>
    <property type="project" value="TreeGrafter"/>
</dbReference>
<keyword evidence="6" id="KW-0472">Membrane</keyword>
<dbReference type="Proteomes" id="UP000190961">
    <property type="component" value="Unassembled WGS sequence"/>
</dbReference>
<keyword evidence="4" id="KW-1134">Transmembrane beta strand</keyword>
<keyword evidence="8" id="KW-0732">Signal</keyword>
<protein>
    <submittedName>
        <fullName evidence="9">Outer membrane protein TolC</fullName>
    </submittedName>
</protein>
<dbReference type="RefSeq" id="WP_079690418.1">
    <property type="nucleotide sequence ID" value="NZ_FUZU01000005.1"/>
</dbReference>
<dbReference type="PANTHER" id="PTHR30026:SF21">
    <property type="entry name" value="SLR1270 PROTEIN"/>
    <property type="match status" value="1"/>
</dbReference>
<keyword evidence="5" id="KW-0812">Transmembrane</keyword>
<accession>A0A1T5MP75</accession>
<evidence type="ECO:0000256" key="8">
    <source>
        <dbReference type="SAM" id="SignalP"/>
    </source>
</evidence>
<organism evidence="9 10">
    <name type="scientific">Ohtaekwangia koreensis</name>
    <dbReference type="NCBI Taxonomy" id="688867"/>
    <lineage>
        <taxon>Bacteria</taxon>
        <taxon>Pseudomonadati</taxon>
        <taxon>Bacteroidota</taxon>
        <taxon>Cytophagia</taxon>
        <taxon>Cytophagales</taxon>
        <taxon>Fulvivirgaceae</taxon>
        <taxon>Ohtaekwangia</taxon>
    </lineage>
</organism>
<feature type="signal peptide" evidence="8">
    <location>
        <begin position="1"/>
        <end position="21"/>
    </location>
</feature>
<dbReference type="PANTHER" id="PTHR30026">
    <property type="entry name" value="OUTER MEMBRANE PROTEIN TOLC"/>
    <property type="match status" value="1"/>
</dbReference>
<evidence type="ECO:0000256" key="1">
    <source>
        <dbReference type="ARBA" id="ARBA00004442"/>
    </source>
</evidence>
<dbReference type="GO" id="GO:0015562">
    <property type="term" value="F:efflux transmembrane transporter activity"/>
    <property type="evidence" value="ECO:0007669"/>
    <property type="project" value="InterPro"/>
</dbReference>
<evidence type="ECO:0000313" key="10">
    <source>
        <dbReference type="Proteomes" id="UP000190961"/>
    </source>
</evidence>
<dbReference type="GO" id="GO:0015288">
    <property type="term" value="F:porin activity"/>
    <property type="evidence" value="ECO:0007669"/>
    <property type="project" value="TreeGrafter"/>
</dbReference>
<evidence type="ECO:0000256" key="7">
    <source>
        <dbReference type="ARBA" id="ARBA00023237"/>
    </source>
</evidence>
<gene>
    <name evidence="9" type="ORF">SAMN05660236_5938</name>
</gene>
<evidence type="ECO:0000256" key="5">
    <source>
        <dbReference type="ARBA" id="ARBA00022692"/>
    </source>
</evidence>
<feature type="chain" id="PRO_5012459578" evidence="8">
    <location>
        <begin position="22"/>
        <end position="437"/>
    </location>
</feature>
<dbReference type="AlphaFoldDB" id="A0A1T5MP75"/>
<evidence type="ECO:0000313" key="9">
    <source>
        <dbReference type="EMBL" id="SKC89803.1"/>
    </source>
</evidence>
<evidence type="ECO:0000256" key="3">
    <source>
        <dbReference type="ARBA" id="ARBA00022448"/>
    </source>
</evidence>